<dbReference type="Proteomes" id="UP000521943">
    <property type="component" value="Unassembled WGS sequence"/>
</dbReference>
<organism evidence="4 5">
    <name type="scientific">Ephemerocybe angulata</name>
    <dbReference type="NCBI Taxonomy" id="980116"/>
    <lineage>
        <taxon>Eukaryota</taxon>
        <taxon>Fungi</taxon>
        <taxon>Dikarya</taxon>
        <taxon>Basidiomycota</taxon>
        <taxon>Agaricomycotina</taxon>
        <taxon>Agaricomycetes</taxon>
        <taxon>Agaricomycetidae</taxon>
        <taxon>Agaricales</taxon>
        <taxon>Agaricineae</taxon>
        <taxon>Psathyrellaceae</taxon>
        <taxon>Ephemerocybe</taxon>
    </lineage>
</organism>
<dbReference type="EMBL" id="JACGCI010000020">
    <property type="protein sequence ID" value="KAF6758008.1"/>
    <property type="molecule type" value="Genomic_DNA"/>
</dbReference>
<dbReference type="EC" id="5.2.1.8" evidence="3"/>
<dbReference type="PANTHER" id="PTHR10012">
    <property type="entry name" value="SERINE/THREONINE-PROTEIN PHOSPHATASE 2A REGULATORY SUBUNIT B"/>
    <property type="match status" value="1"/>
</dbReference>
<keyword evidence="5" id="KW-1185">Reference proteome</keyword>
<keyword evidence="3" id="KW-0963">Cytoplasm</keyword>
<evidence type="ECO:0000256" key="2">
    <source>
        <dbReference type="ARBA" id="ARBA00025287"/>
    </source>
</evidence>
<comment type="catalytic activity">
    <reaction evidence="3">
        <text>[protein]-peptidylproline (omega=180) = [protein]-peptidylproline (omega=0)</text>
        <dbReference type="Rhea" id="RHEA:16237"/>
        <dbReference type="Rhea" id="RHEA-COMP:10747"/>
        <dbReference type="Rhea" id="RHEA-COMP:10748"/>
        <dbReference type="ChEBI" id="CHEBI:83833"/>
        <dbReference type="ChEBI" id="CHEBI:83834"/>
        <dbReference type="EC" id="5.2.1.8"/>
    </reaction>
</comment>
<dbReference type="GO" id="GO:0008160">
    <property type="term" value="F:protein tyrosine phosphatase activator activity"/>
    <property type="evidence" value="ECO:0007669"/>
    <property type="project" value="TreeGrafter"/>
</dbReference>
<reference evidence="4 5" key="1">
    <citation type="submission" date="2020-07" db="EMBL/GenBank/DDBJ databases">
        <title>Comparative genomics of pyrophilous fungi reveals a link between fire events and developmental genes.</title>
        <authorList>
            <consortium name="DOE Joint Genome Institute"/>
            <person name="Steindorff A.S."/>
            <person name="Carver A."/>
            <person name="Calhoun S."/>
            <person name="Stillman K."/>
            <person name="Liu H."/>
            <person name="Lipzen A."/>
            <person name="Pangilinan J."/>
            <person name="Labutti K."/>
            <person name="Bruns T.D."/>
            <person name="Grigoriev I.V."/>
        </authorList>
    </citation>
    <scope>NUCLEOTIDE SEQUENCE [LARGE SCALE GENOMIC DNA]</scope>
    <source>
        <strain evidence="4 5">CBS 144469</strain>
    </source>
</reference>
<dbReference type="InterPro" id="IPR037218">
    <property type="entry name" value="PTPA_sf"/>
</dbReference>
<comment type="similarity">
    <text evidence="1 3">Belongs to the PTPA-type PPIase family.</text>
</comment>
<gene>
    <name evidence="4" type="ORF">DFP72DRAFT_889643</name>
</gene>
<comment type="function">
    <text evidence="2">PPIases accelerate the folding of proteins. It catalyzes the cis-trans isomerization of proline imidic peptide bonds in oligopeptides. Acts as a regulatory subunit for PP2A-like phosphatases modulating their activity or substrate specificity, probably by inducing a conformational change in the catalytic subunit, a direct target of the PPIase. Can reactivate inactive phosphatase PP2A-phosphatase methylesterase complexes (PP2Ai) in presence of ATP and Mg(2+) by dissociating the inactive form from the complex.</text>
</comment>
<dbReference type="GO" id="GO:0005634">
    <property type="term" value="C:nucleus"/>
    <property type="evidence" value="ECO:0007669"/>
    <property type="project" value="TreeGrafter"/>
</dbReference>
<dbReference type="GO" id="GO:0007052">
    <property type="term" value="P:mitotic spindle organization"/>
    <property type="evidence" value="ECO:0007669"/>
    <property type="project" value="TreeGrafter"/>
</dbReference>
<evidence type="ECO:0000313" key="4">
    <source>
        <dbReference type="EMBL" id="KAF6758008.1"/>
    </source>
</evidence>
<dbReference type="GO" id="GO:0005737">
    <property type="term" value="C:cytoplasm"/>
    <property type="evidence" value="ECO:0007669"/>
    <property type="project" value="UniProtKB-SubCell"/>
</dbReference>
<evidence type="ECO:0000256" key="1">
    <source>
        <dbReference type="ARBA" id="ARBA00011019"/>
    </source>
</evidence>
<keyword evidence="3" id="KW-0413">Isomerase</keyword>
<dbReference type="InterPro" id="IPR004327">
    <property type="entry name" value="Phstyr_phstse_ac"/>
</dbReference>
<comment type="caution">
    <text evidence="4">The sequence shown here is derived from an EMBL/GenBank/DDBJ whole genome shotgun (WGS) entry which is preliminary data.</text>
</comment>
<dbReference type="AlphaFoldDB" id="A0A8H6I329"/>
<evidence type="ECO:0000313" key="5">
    <source>
        <dbReference type="Proteomes" id="UP000521943"/>
    </source>
</evidence>
<sequence>MERNMSQFRLSTAAPIFLPHSLHVSCFPPVPLCTYGVARLSWHYIHTDAGDQVKERVKAFSLCLKKLSLIPSSLNPHISTHIFFSSYILLMRLPQSTYWLESAGSHGVWGLSDDHHFLPRWGTGLFVQGRSTMRRL</sequence>
<proteinExistence type="inferred from homology"/>
<dbReference type="OrthoDB" id="16120at2759"/>
<dbReference type="GO" id="GO:0000159">
    <property type="term" value="C:protein phosphatase type 2A complex"/>
    <property type="evidence" value="ECO:0007669"/>
    <property type="project" value="TreeGrafter"/>
</dbReference>
<comment type="subcellular location">
    <subcellularLocation>
        <location evidence="3">Cytoplasm</location>
    </subcellularLocation>
</comment>
<dbReference type="SUPFAM" id="SSF140984">
    <property type="entry name" value="PTPA-like"/>
    <property type="match status" value="1"/>
</dbReference>
<name>A0A8H6I329_9AGAR</name>
<dbReference type="Pfam" id="PF03095">
    <property type="entry name" value="PTPA"/>
    <property type="match status" value="1"/>
</dbReference>
<evidence type="ECO:0000256" key="3">
    <source>
        <dbReference type="RuleBase" id="RU361210"/>
    </source>
</evidence>
<dbReference type="GO" id="GO:0003755">
    <property type="term" value="F:peptidyl-prolyl cis-trans isomerase activity"/>
    <property type="evidence" value="ECO:0007669"/>
    <property type="project" value="UniProtKB-KW"/>
</dbReference>
<dbReference type="PANTHER" id="PTHR10012:SF5">
    <property type="entry name" value="SERINE_THREONINE-PROTEIN PHOSPHATASE 2A ACTIVATOR 2"/>
    <property type="match status" value="1"/>
</dbReference>
<keyword evidence="3" id="KW-0697">Rotamase</keyword>
<protein>
    <recommendedName>
        <fullName evidence="3">Serine/threonine-protein phosphatase 2A activator</fullName>
        <ecNumber evidence="3">5.2.1.8</ecNumber>
    </recommendedName>
    <alternativeName>
        <fullName evidence="3">Phosphotyrosyl phosphatase activator</fullName>
    </alternativeName>
</protein>
<accession>A0A8H6I329</accession>